<evidence type="ECO:0000313" key="13">
    <source>
        <dbReference type="EMBL" id="BAE47100.1"/>
    </source>
</evidence>
<evidence type="ECO:0000256" key="6">
    <source>
        <dbReference type="ARBA" id="ARBA00022781"/>
    </source>
</evidence>
<dbReference type="PRINTS" id="PR00123">
    <property type="entry name" value="ATPASEA"/>
</dbReference>
<dbReference type="PANTHER" id="PTHR11410">
    <property type="entry name" value="ATP SYNTHASE SUBUNIT A"/>
    <property type="match status" value="1"/>
</dbReference>
<proteinExistence type="inferred from homology"/>
<keyword evidence="13" id="KW-0496">Mitochondrion</keyword>
<dbReference type="GO" id="GO:0005743">
    <property type="term" value="C:mitochondrial inner membrane"/>
    <property type="evidence" value="ECO:0007669"/>
    <property type="project" value="UniProtKB-SubCell"/>
</dbReference>
<keyword evidence="9 12" id="KW-0472">Membrane</keyword>
<reference evidence="13" key="1">
    <citation type="submission" date="2004-10" db="EMBL/GenBank/DDBJ databases">
        <title>Compact mitochondrial genome of mite.</title>
        <authorList>
            <person name="Mitani H."/>
            <person name="Shao R."/>
            <person name="Takahashi M."/>
            <person name="Fukunaga M."/>
        </authorList>
    </citation>
    <scope>NUCLEOTIDE SEQUENCE</scope>
</reference>
<dbReference type="SUPFAM" id="SSF81336">
    <property type="entry name" value="F1F0 ATP synthase subunit A"/>
    <property type="match status" value="1"/>
</dbReference>
<feature type="transmembrane region" description="Helical" evidence="12">
    <location>
        <begin position="177"/>
        <end position="201"/>
    </location>
</feature>
<protein>
    <recommendedName>
        <fullName evidence="11">ATP synthase subunit a</fullName>
    </recommendedName>
</protein>
<gene>
    <name evidence="13" type="primary">atp6</name>
</gene>
<organism evidence="13">
    <name type="scientific">Leptotrombidium deliense</name>
    <dbReference type="NCBI Taxonomy" id="299467"/>
    <lineage>
        <taxon>Eukaryota</taxon>
        <taxon>Metazoa</taxon>
        <taxon>Ecdysozoa</taxon>
        <taxon>Arthropoda</taxon>
        <taxon>Chelicerata</taxon>
        <taxon>Arachnida</taxon>
        <taxon>Acari</taxon>
        <taxon>Acariformes</taxon>
        <taxon>Trombidiformes</taxon>
        <taxon>Prostigmata</taxon>
        <taxon>Anystina</taxon>
        <taxon>Parasitengona</taxon>
        <taxon>Trombiculoidea</taxon>
        <taxon>Trombiculidae</taxon>
        <taxon>Leptotrombidium</taxon>
    </lineage>
</organism>
<feature type="transmembrane region" description="Helical" evidence="12">
    <location>
        <begin position="12"/>
        <end position="32"/>
    </location>
</feature>
<dbReference type="RefSeq" id="YP_398818.1">
    <property type="nucleotide sequence ID" value="NC_007600.1"/>
</dbReference>
<sequence>MNLFQIFDPSSFFGFANLAIVLVLLTSLFLLIKKSKSIKKIVVSSEPGKSLGSHETIKFMVLFFFISMLNIFSLVPHTFGPTSQISLNFPLALTIWLSINLFFAIKKTKMFLSHLVPSGSPMALVPLMVLIELTSNMIRPITLSVRLTANIVAGHLLISLLESFLGDSTESAAPSTILLFLETGVAVIQGYVFSVLSYLYYQETK</sequence>
<name>Q3C2J7_9ACAR</name>
<dbReference type="CTD" id="4508"/>
<keyword evidence="6" id="KW-0375">Hydrogen ion transport</keyword>
<evidence type="ECO:0000256" key="1">
    <source>
        <dbReference type="ARBA" id="ARBA00004141"/>
    </source>
</evidence>
<evidence type="ECO:0000256" key="3">
    <source>
        <dbReference type="ARBA" id="ARBA00022448"/>
    </source>
</evidence>
<dbReference type="PANTHER" id="PTHR11410:SF0">
    <property type="entry name" value="ATP SYNTHASE SUBUNIT A"/>
    <property type="match status" value="1"/>
</dbReference>
<evidence type="ECO:0000256" key="12">
    <source>
        <dbReference type="SAM" id="Phobius"/>
    </source>
</evidence>
<dbReference type="CDD" id="cd00310">
    <property type="entry name" value="ATP-synt_Fo_a_6"/>
    <property type="match status" value="1"/>
</dbReference>
<dbReference type="GeneID" id="3776029"/>
<feature type="transmembrane region" description="Helical" evidence="12">
    <location>
        <begin position="111"/>
        <end position="131"/>
    </location>
</feature>
<dbReference type="NCBIfam" id="TIGR01131">
    <property type="entry name" value="ATP_synt_6_or_A"/>
    <property type="match status" value="1"/>
</dbReference>
<dbReference type="AlphaFoldDB" id="Q3C2J7"/>
<dbReference type="GO" id="GO:0046933">
    <property type="term" value="F:proton-transporting ATP synthase activity, rotational mechanism"/>
    <property type="evidence" value="ECO:0007669"/>
    <property type="project" value="TreeGrafter"/>
</dbReference>
<keyword evidence="8" id="KW-0406">Ion transport</keyword>
<dbReference type="InterPro" id="IPR023011">
    <property type="entry name" value="ATP_synth_F0_asu_AS"/>
</dbReference>
<keyword evidence="4" id="KW-0138">CF(0)</keyword>
<dbReference type="Gene3D" id="1.20.120.220">
    <property type="entry name" value="ATP synthase, F0 complex, subunit A"/>
    <property type="match status" value="1"/>
</dbReference>
<accession>Q3C2J7</accession>
<evidence type="ECO:0000256" key="10">
    <source>
        <dbReference type="ARBA" id="ARBA00023310"/>
    </source>
</evidence>
<dbReference type="EMBL" id="AB194044">
    <property type="protein sequence ID" value="BAE47100.1"/>
    <property type="molecule type" value="Genomic_DNA"/>
</dbReference>
<dbReference type="InterPro" id="IPR035908">
    <property type="entry name" value="F0_ATP_A_sf"/>
</dbReference>
<keyword evidence="10" id="KW-0066">ATP synthesis</keyword>
<geneLocation type="mitochondrion" evidence="13"/>
<dbReference type="Pfam" id="PF00119">
    <property type="entry name" value="ATP-synt_A"/>
    <property type="match status" value="1"/>
</dbReference>
<evidence type="ECO:0000256" key="4">
    <source>
        <dbReference type="ARBA" id="ARBA00022547"/>
    </source>
</evidence>
<evidence type="ECO:0000256" key="2">
    <source>
        <dbReference type="ARBA" id="ARBA00006810"/>
    </source>
</evidence>
<comment type="similarity">
    <text evidence="2">Belongs to the ATPase A chain family.</text>
</comment>
<feature type="transmembrane region" description="Helical" evidence="12">
    <location>
        <begin position="59"/>
        <end position="79"/>
    </location>
</feature>
<keyword evidence="5 12" id="KW-0812">Transmembrane</keyword>
<dbReference type="InterPro" id="IPR000568">
    <property type="entry name" value="ATP_synth_F0_asu"/>
</dbReference>
<evidence type="ECO:0000256" key="9">
    <source>
        <dbReference type="ARBA" id="ARBA00023136"/>
    </source>
</evidence>
<keyword evidence="7 12" id="KW-1133">Transmembrane helix</keyword>
<comment type="subcellular location">
    <subcellularLocation>
        <location evidence="1">Membrane</location>
        <topology evidence="1">Multi-pass membrane protein</topology>
    </subcellularLocation>
    <subcellularLocation>
        <location evidence="11">Mitochondrion inner membrane</location>
        <topology evidence="11">Multi-pass membrane protein</topology>
    </subcellularLocation>
</comment>
<dbReference type="GO" id="GO:0045259">
    <property type="term" value="C:proton-transporting ATP synthase complex"/>
    <property type="evidence" value="ECO:0007669"/>
    <property type="project" value="UniProtKB-KW"/>
</dbReference>
<evidence type="ECO:0000256" key="8">
    <source>
        <dbReference type="ARBA" id="ARBA00023065"/>
    </source>
</evidence>
<dbReference type="InterPro" id="IPR045083">
    <property type="entry name" value="ATP_synth_F0_asu_bact/mt"/>
</dbReference>
<evidence type="ECO:0000256" key="11">
    <source>
        <dbReference type="RuleBase" id="RU004450"/>
    </source>
</evidence>
<feature type="transmembrane region" description="Helical" evidence="12">
    <location>
        <begin position="85"/>
        <end position="104"/>
    </location>
</feature>
<dbReference type="VEuPathDB" id="VectorBase:LDEU014177"/>
<evidence type="ECO:0000256" key="7">
    <source>
        <dbReference type="ARBA" id="ARBA00022989"/>
    </source>
</evidence>
<evidence type="ECO:0000256" key="5">
    <source>
        <dbReference type="ARBA" id="ARBA00022692"/>
    </source>
</evidence>
<dbReference type="PROSITE" id="PS00449">
    <property type="entry name" value="ATPASE_A"/>
    <property type="match status" value="1"/>
</dbReference>
<keyword evidence="3" id="KW-0813">Transport</keyword>